<gene>
    <name evidence="1" type="ORF">K1T71_000118</name>
</gene>
<proteinExistence type="predicted"/>
<keyword evidence="2" id="KW-1185">Reference proteome</keyword>
<dbReference type="Proteomes" id="UP000824533">
    <property type="component" value="Linkage Group LG01"/>
</dbReference>
<sequence>MEKKRSTYTTLRSEQDKKVQNANETKRKAQGDCEPSESTSHTQLFRVPRHETKFKRITSDEYFNISESISGSSDTFHCVHGLEGKVYSAKGHLKRNFLKVLDPIRVERKWDDDCAPAYGWEMAKKLEFLVQDPTVYMQIERLETHLRDFARTTSNGYKIDILDSVMVILNFLVETLPKEPSLERTLVLLLTNTEKPMLLNASSDVITYFQKFRDYIGFLGYLLMRLEDDKHFNLVSKAILWHLSAPDTARGHGAAQLRHTLAAAAPVLYQTVVRILAVTSSKRFPTFLEMALILACDTVENCIEMMKENIIENIFYRFNPYFPHRRLPIYDINPANPQDVNVKLGDSSICMQTTLSLLLILLQTAKKIMEENPSYRRSLPHPDVYAQRCFIWAYRFECRARGHQQQRITLTVIIGILLRCFHDRLVTFPCQLVPDILSLSVITELPPRNDWIGTVNITTSQLDVNFKKTLIQLSVDFLKAFPYNKFMVESRYWLMGLMYLLDPGLCHLRAHWSPALFTEIRKTSLQALVCTVKMISPCVVRNHGLIRRIMWYIEWYSESPFELPTLYWCIRLLQVAIYTRGDPKTRKSSIRDLFDTHGIIILIHLCYTLMEQKLPPVEKSQVIIALGLRLLTSALEFNTKVSCCVYPDIKWPSSVNALAKKMLDVILYSLDKHFFISDRWLISLLNFIWEAIIWKQAYRVIFVANNGIYQLLDLITMTKGPVQCMALALISDAARADNAVGHLVTWRANIAASYANPIVVKRGATIASLLAAIFRNECKQIGAELDENGIVENLDCPITSNDIREMMADPDFQKSNLHHNLFCFSASDLAGSRMSKLFALLYMLSEDLEQKVILADETYNLYKNIKLAPEDEAVLVLCSHYLTLKLIEVWKEIKIQSPGFLPEDEEILEEFLHIGRGWTKEIKLQQQDVIAAGRKKDQEAENSFYSFLGRVRLNIALDALRDVRCIARSADRATVTHALLHDAVSAHHRRSVAAKKLGVPILRTYGPPLDDQNITGQNVKVYSISAKERPQIGDTSSASMCRTDSE</sequence>
<evidence type="ECO:0000313" key="1">
    <source>
        <dbReference type="EMBL" id="KAJ0183695.1"/>
    </source>
</evidence>
<dbReference type="EMBL" id="CM034387">
    <property type="protein sequence ID" value="KAJ0183695.1"/>
    <property type="molecule type" value="Genomic_DNA"/>
</dbReference>
<reference evidence="1 2" key="1">
    <citation type="journal article" date="2021" name="Front. Genet.">
        <title>Chromosome-Level Genome Assembly Reveals Significant Gene Expansion in the Toll and IMD Signaling Pathways of Dendrolimus kikuchii.</title>
        <authorList>
            <person name="Zhou J."/>
            <person name="Wu P."/>
            <person name="Xiong Z."/>
            <person name="Liu N."/>
            <person name="Zhao N."/>
            <person name="Ji M."/>
            <person name="Qiu Y."/>
            <person name="Yang B."/>
        </authorList>
    </citation>
    <scope>NUCLEOTIDE SEQUENCE [LARGE SCALE GENOMIC DNA]</scope>
    <source>
        <strain evidence="1">Ann1</strain>
    </source>
</reference>
<organism evidence="1 2">
    <name type="scientific">Dendrolimus kikuchii</name>
    <dbReference type="NCBI Taxonomy" id="765133"/>
    <lineage>
        <taxon>Eukaryota</taxon>
        <taxon>Metazoa</taxon>
        <taxon>Ecdysozoa</taxon>
        <taxon>Arthropoda</taxon>
        <taxon>Hexapoda</taxon>
        <taxon>Insecta</taxon>
        <taxon>Pterygota</taxon>
        <taxon>Neoptera</taxon>
        <taxon>Endopterygota</taxon>
        <taxon>Lepidoptera</taxon>
        <taxon>Glossata</taxon>
        <taxon>Ditrysia</taxon>
        <taxon>Bombycoidea</taxon>
        <taxon>Lasiocampidae</taxon>
        <taxon>Dendrolimus</taxon>
    </lineage>
</organism>
<evidence type="ECO:0000313" key="2">
    <source>
        <dbReference type="Proteomes" id="UP000824533"/>
    </source>
</evidence>
<accession>A0ACC1DIL2</accession>
<comment type="caution">
    <text evidence="1">The sequence shown here is derived from an EMBL/GenBank/DDBJ whole genome shotgun (WGS) entry which is preliminary data.</text>
</comment>
<protein>
    <submittedName>
        <fullName evidence="1">Uncharacterized protein</fullName>
    </submittedName>
</protein>
<name>A0ACC1DIL2_9NEOP</name>